<name>A0AAR2LQI6_PYGNA</name>
<dbReference type="Proteomes" id="UP001501920">
    <property type="component" value="Chromosome 22"/>
</dbReference>
<evidence type="ECO:0008006" key="6">
    <source>
        <dbReference type="Google" id="ProtNLM"/>
    </source>
</evidence>
<dbReference type="PANTHER" id="PTHR46599">
    <property type="entry name" value="PIGGYBAC TRANSPOSABLE ELEMENT-DERIVED PROTEIN 4"/>
    <property type="match status" value="1"/>
</dbReference>
<protein>
    <recommendedName>
        <fullName evidence="6">PiggyBac transposable element-derived protein domain-containing protein</fullName>
    </recommendedName>
</protein>
<evidence type="ECO:0000259" key="2">
    <source>
        <dbReference type="Pfam" id="PF13842"/>
    </source>
</evidence>
<evidence type="ECO:0000313" key="5">
    <source>
        <dbReference type="Proteomes" id="UP001501920"/>
    </source>
</evidence>
<organism evidence="4 5">
    <name type="scientific">Pygocentrus nattereri</name>
    <name type="common">Red-bellied piranha</name>
    <dbReference type="NCBI Taxonomy" id="42514"/>
    <lineage>
        <taxon>Eukaryota</taxon>
        <taxon>Metazoa</taxon>
        <taxon>Chordata</taxon>
        <taxon>Craniata</taxon>
        <taxon>Vertebrata</taxon>
        <taxon>Euteleostomi</taxon>
        <taxon>Actinopterygii</taxon>
        <taxon>Neopterygii</taxon>
        <taxon>Teleostei</taxon>
        <taxon>Ostariophysi</taxon>
        <taxon>Characiformes</taxon>
        <taxon>Characoidei</taxon>
        <taxon>Pygocentrus</taxon>
    </lineage>
</organism>
<evidence type="ECO:0000313" key="4">
    <source>
        <dbReference type="Ensembl" id="ENSPNAP00000078858.1"/>
    </source>
</evidence>
<dbReference type="Pfam" id="PF13843">
    <property type="entry name" value="DDE_Tnp_1_7"/>
    <property type="match status" value="1"/>
</dbReference>
<dbReference type="InterPro" id="IPR029526">
    <property type="entry name" value="PGBD"/>
</dbReference>
<feature type="compositionally biased region" description="Basic and acidic residues" evidence="1">
    <location>
        <begin position="106"/>
        <end position="121"/>
    </location>
</feature>
<proteinExistence type="predicted"/>
<reference evidence="4" key="2">
    <citation type="submission" date="2025-08" db="UniProtKB">
        <authorList>
            <consortium name="Ensembl"/>
        </authorList>
    </citation>
    <scope>IDENTIFICATION</scope>
</reference>
<reference evidence="4 5" key="1">
    <citation type="submission" date="2020-10" db="EMBL/GenBank/DDBJ databases">
        <title>Pygocentrus nattereri (red-bellied piranha) genome, fPygNat1, primary haplotype.</title>
        <authorList>
            <person name="Myers G."/>
            <person name="Meyer A."/>
            <person name="Karagic N."/>
            <person name="Pippel M."/>
            <person name="Winkler S."/>
            <person name="Tracey A."/>
            <person name="Wood J."/>
            <person name="Formenti G."/>
            <person name="Howe K."/>
            <person name="Fedrigo O."/>
            <person name="Jarvis E.D."/>
        </authorList>
    </citation>
    <scope>NUCLEOTIDE SEQUENCE [LARGE SCALE GENOMIC DNA]</scope>
</reference>
<keyword evidence="5" id="KW-1185">Reference proteome</keyword>
<feature type="domain" description="PiggyBac transposable element-derived protein" evidence="3">
    <location>
        <begin position="151"/>
        <end position="522"/>
    </location>
</feature>
<dbReference type="Pfam" id="PF13842">
    <property type="entry name" value="zf-Tnp_2"/>
    <property type="match status" value="1"/>
</dbReference>
<feature type="domain" description="PiggyBac transposable element-derived protein 4 C-terminal zinc-finger" evidence="2">
    <location>
        <begin position="566"/>
        <end position="616"/>
    </location>
</feature>
<dbReference type="InterPro" id="IPR032718">
    <property type="entry name" value="PGBD4_Znf_C"/>
</dbReference>
<evidence type="ECO:0000256" key="1">
    <source>
        <dbReference type="SAM" id="MobiDB-lite"/>
    </source>
</evidence>
<dbReference type="AlphaFoldDB" id="A0AAR2LQI6"/>
<sequence>MSFLSFWFVIKPYMFSEPMEKNVLFLTQISMPLRHRRKRTAEELALEVYGSSDEDGGSGFESAVSDEEEMFFNGMDPAQDDPALAQPEESETPTEAQSEAAAANKSDGKKQSSQESQRWKNVDEDDADPFHHAFAPSRNPGSLLDHSREYSPLELFQLFFSLEVVNGLCSNTNKNAALQKQKGKKYKWEPVEISEFLKFCGILVFMGIIRSPRIQDYWRTDNVWQTPFVRKVMGRERFQAISWSFHISDPDADKENVKKEKADYDNLAKIRPLMESIKFACKAFYHPRRRLWIDERMVPTLVKSGMKAFLKSKPHNWGYKLFVLCDSATGYTCDFKVYGTSSPRVTSHGLSHDSVVSLVDPSFLGTGYVLYCDSFYTSPTLFRDLYEMKIGACGTVRENRSGYPRTQENGLSRTSERGSMRWIRQGPLLFVKWVDTKEVSICSTIHKAYTGDAISRKWRKPDGTCEARKFHLPAAVKSYNKYMGGVDFSDPKLQSYTTRRRTYKWYKTFFFHFLDMAVANTYVLYREQCEVKSKKTMTYIDFRRGLCVQLCDAKVKVALPKIVPMDHELERIAGGRRVCRQCKLEGRRNDTSWQCARCDVPLCGSAARNCFRKWHLDDKVKVVKRLHLKKGVRSKGEVTVTIE</sequence>
<dbReference type="Ensembl" id="ENSPNAT00000058217.1">
    <property type="protein sequence ID" value="ENSPNAP00000078858.1"/>
    <property type="gene ID" value="ENSPNAG00000033773.1"/>
</dbReference>
<evidence type="ECO:0000259" key="3">
    <source>
        <dbReference type="Pfam" id="PF13843"/>
    </source>
</evidence>
<feature type="region of interest" description="Disordered" evidence="1">
    <location>
        <begin position="73"/>
        <end position="121"/>
    </location>
</feature>
<accession>A0AAR2LQI6</accession>
<gene>
    <name evidence="4" type="primary">CDC40</name>
</gene>
<reference evidence="4" key="3">
    <citation type="submission" date="2025-09" db="UniProtKB">
        <authorList>
            <consortium name="Ensembl"/>
        </authorList>
    </citation>
    <scope>IDENTIFICATION</scope>
</reference>
<dbReference type="PANTHER" id="PTHR46599:SF3">
    <property type="entry name" value="PIGGYBAC TRANSPOSABLE ELEMENT-DERIVED PROTEIN 4"/>
    <property type="match status" value="1"/>
</dbReference>
<dbReference type="GeneTree" id="ENSGT00940000163467"/>